<protein>
    <submittedName>
        <fullName evidence="2">Uncharacterized protein</fullName>
    </submittedName>
</protein>
<feature type="compositionally biased region" description="Basic and acidic residues" evidence="1">
    <location>
        <begin position="115"/>
        <end position="124"/>
    </location>
</feature>
<feature type="region of interest" description="Disordered" evidence="1">
    <location>
        <begin position="101"/>
        <end position="130"/>
    </location>
</feature>
<organism evidence="2 3">
    <name type="scientific">Lentzea flaviverrucosa</name>
    <dbReference type="NCBI Taxonomy" id="200379"/>
    <lineage>
        <taxon>Bacteria</taxon>
        <taxon>Bacillati</taxon>
        <taxon>Actinomycetota</taxon>
        <taxon>Actinomycetes</taxon>
        <taxon>Pseudonocardiales</taxon>
        <taxon>Pseudonocardiaceae</taxon>
        <taxon>Lentzea</taxon>
    </lineage>
</organism>
<accession>A0A1H9CD66</accession>
<dbReference type="EMBL" id="FOFT01000001">
    <property type="protein sequence ID" value="SEP98618.1"/>
    <property type="molecule type" value="Genomic_DNA"/>
</dbReference>
<keyword evidence="3" id="KW-1185">Reference proteome</keyword>
<dbReference type="OrthoDB" id="3696604at2"/>
<evidence type="ECO:0000313" key="3">
    <source>
        <dbReference type="Proteomes" id="UP000199028"/>
    </source>
</evidence>
<dbReference type="RefSeq" id="WP_090063157.1">
    <property type="nucleotide sequence ID" value="NZ_FOFT01000001.1"/>
</dbReference>
<reference evidence="3" key="1">
    <citation type="submission" date="2016-10" db="EMBL/GenBank/DDBJ databases">
        <authorList>
            <person name="Varghese N."/>
            <person name="Submissions S."/>
        </authorList>
    </citation>
    <scope>NUCLEOTIDE SEQUENCE [LARGE SCALE GENOMIC DNA]</scope>
    <source>
        <strain evidence="3">CGMCC 4.578</strain>
    </source>
</reference>
<dbReference type="Proteomes" id="UP000199028">
    <property type="component" value="Unassembled WGS sequence"/>
</dbReference>
<proteinExistence type="predicted"/>
<gene>
    <name evidence="2" type="ORF">SAMN05216195_101739</name>
</gene>
<sequence>MDWNNVLWALLAALVIALVATALAWVQGVRRKRVHAALVRDAVARMCAQRPDRPGRLTRLTRDVVDVLLRQEAGADLLDSGERPAEAERLLSNAADTALLVSADGATTPRSPGRRRVEPDDSVWHRPGRVPRIAGHPELAQLCTRLRRTTERRIARARLVVGQAEQLGEPEDADCRARLRAGFDKGTAGLLEADELAAAGHVLAALQAIAQLELPVAEEGVPGQADVPELRAQTNALAKLALRHRAALDAHRQVVMVLPPEVGR</sequence>
<evidence type="ECO:0000313" key="2">
    <source>
        <dbReference type="EMBL" id="SEP98618.1"/>
    </source>
</evidence>
<dbReference type="AlphaFoldDB" id="A0A1H9CD66"/>
<evidence type="ECO:0000256" key="1">
    <source>
        <dbReference type="SAM" id="MobiDB-lite"/>
    </source>
</evidence>
<name>A0A1H9CD66_9PSEU</name>